<feature type="region of interest" description="Disordered" evidence="1">
    <location>
        <begin position="170"/>
        <end position="191"/>
    </location>
</feature>
<evidence type="ECO:0000256" key="1">
    <source>
        <dbReference type="SAM" id="MobiDB-lite"/>
    </source>
</evidence>
<dbReference type="Proteomes" id="UP001174934">
    <property type="component" value="Unassembled WGS sequence"/>
</dbReference>
<evidence type="ECO:0000313" key="2">
    <source>
        <dbReference type="EMBL" id="KAK0625414.1"/>
    </source>
</evidence>
<evidence type="ECO:0000313" key="3">
    <source>
        <dbReference type="Proteomes" id="UP001174934"/>
    </source>
</evidence>
<proteinExistence type="predicted"/>
<sequence>MASKQTSSVRALAYFPTSLPSSPITISTNSSPRAMDLLDDFSICGGPDSSHCLSPEQNDTSWISNDLRGFGSAFDSWVHLEEAARQPTSDASVYETPLAGSGIETGSTPGVEKRKDRDSSSAIKLSPNRGNKVAKDQSKTKTRTFACPFFKLDPTRHRACKKVKLSRVKDAKQHVHRRHMRSDPHDSCIYSDTEGVSEKQKDALSKYISRNKPIEEQWYDMWDIIFPGREHPQSVYLEDRDGFLEDTVPSLRSLWKQKRSEILSSISIETSSHIGVLDEGNLDKVVEAIFDRLGSGASAEDEDNLSANTARNPTYTETPRLIAPNTLVNQSPVDGDEVMRQDATTLLTPNSPLPIDENDLLGTGMKLSDTADIFADLLPTTFGGS</sequence>
<reference evidence="2" key="1">
    <citation type="submission" date="2023-06" db="EMBL/GenBank/DDBJ databases">
        <title>Genome-scale phylogeny and comparative genomics of the fungal order Sordariales.</title>
        <authorList>
            <consortium name="Lawrence Berkeley National Laboratory"/>
            <person name="Hensen N."/>
            <person name="Bonometti L."/>
            <person name="Westerberg I."/>
            <person name="Brannstrom I.O."/>
            <person name="Guillou S."/>
            <person name="Cros-Aarteil S."/>
            <person name="Calhoun S."/>
            <person name="Haridas S."/>
            <person name="Kuo A."/>
            <person name="Mondo S."/>
            <person name="Pangilinan J."/>
            <person name="Riley R."/>
            <person name="LaButti K."/>
            <person name="Andreopoulos B."/>
            <person name="Lipzen A."/>
            <person name="Chen C."/>
            <person name="Yanf M."/>
            <person name="Daum C."/>
            <person name="Ng V."/>
            <person name="Clum A."/>
            <person name="Steindorff A."/>
            <person name="Ohm R."/>
            <person name="Martin F."/>
            <person name="Silar P."/>
            <person name="Natvig D."/>
            <person name="Lalanne C."/>
            <person name="Gautier V."/>
            <person name="Ament-velasquez S.L."/>
            <person name="Kruys A."/>
            <person name="Hutchinson M.I."/>
            <person name="Powell A.J."/>
            <person name="Barry K."/>
            <person name="Miller A.N."/>
            <person name="Grigoriev I.V."/>
            <person name="Debuchy R."/>
            <person name="Gladieux P."/>
            <person name="Thoren M.H."/>
            <person name="Johannesson H."/>
        </authorList>
    </citation>
    <scope>NUCLEOTIDE SEQUENCE</scope>
    <source>
        <strain evidence="2">SMH3391-2</strain>
    </source>
</reference>
<gene>
    <name evidence="2" type="ORF">B0T17DRAFT_532759</name>
</gene>
<dbReference type="AlphaFoldDB" id="A0AA40C5I2"/>
<comment type="caution">
    <text evidence="2">The sequence shown here is derived from an EMBL/GenBank/DDBJ whole genome shotgun (WGS) entry which is preliminary data.</text>
</comment>
<accession>A0AA40C5I2</accession>
<keyword evidence="3" id="KW-1185">Reference proteome</keyword>
<feature type="region of interest" description="Disordered" evidence="1">
    <location>
        <begin position="85"/>
        <end position="138"/>
    </location>
</feature>
<protein>
    <submittedName>
        <fullName evidence="2">Uncharacterized protein</fullName>
    </submittedName>
</protein>
<name>A0AA40C5I2_9PEZI</name>
<organism evidence="2 3">
    <name type="scientific">Bombardia bombarda</name>
    <dbReference type="NCBI Taxonomy" id="252184"/>
    <lineage>
        <taxon>Eukaryota</taxon>
        <taxon>Fungi</taxon>
        <taxon>Dikarya</taxon>
        <taxon>Ascomycota</taxon>
        <taxon>Pezizomycotina</taxon>
        <taxon>Sordariomycetes</taxon>
        <taxon>Sordariomycetidae</taxon>
        <taxon>Sordariales</taxon>
        <taxon>Lasiosphaeriaceae</taxon>
        <taxon>Bombardia</taxon>
    </lineage>
</organism>
<dbReference type="EMBL" id="JAULSR010000003">
    <property type="protein sequence ID" value="KAK0625414.1"/>
    <property type="molecule type" value="Genomic_DNA"/>
</dbReference>